<evidence type="ECO:0000256" key="1">
    <source>
        <dbReference type="SAM" id="MobiDB-lite"/>
    </source>
</evidence>
<protein>
    <submittedName>
        <fullName evidence="2">Uncharacterized protein</fullName>
    </submittedName>
</protein>
<sequence>MGLALPPQKLREAQRTKPGSAFDSWAPTAYRPPSHPQGATSKSTPWRLAAAAVGSIVSVCNTRFAVTPHSSQHPTRSGIFDSLIISLSAQQVLPVSMVGGGRGKKYRKHAAWCRFRSETASVAPKRLDKAGPNARLLHTPAKKRPACPSTLRRYGLGAGRAVRKARDAACPGHIPAAVGLGDRPSGYWRRADEFSRRPPYEHCGLGEQHVAQSPGQSPGQSPELAAIIFRVGGIRVTRNPYCACRSLSLEKQRNSSQTKQGFTGLILLSADQRQKESFNNGLIALDLLMTHGLPQLIGLCSSSAAFWKNCEASSLRCLQPVTGQATIQYIVNLKRVIGRGPVDGPSRARRLPVLFQCPSSSCSAQPGKSHFRVTRLDEYIGLIISTTGGGAELLSYELAEHAQPEEREKHREAAQP</sequence>
<dbReference type="AlphaFoldDB" id="A0A8E2ELV2"/>
<accession>A0A8E2ELV2</accession>
<proteinExistence type="predicted"/>
<dbReference type="EMBL" id="KV744807">
    <property type="protein sequence ID" value="OCK86271.1"/>
    <property type="molecule type" value="Genomic_DNA"/>
</dbReference>
<evidence type="ECO:0000313" key="2">
    <source>
        <dbReference type="EMBL" id="OCK86271.1"/>
    </source>
</evidence>
<feature type="region of interest" description="Disordered" evidence="1">
    <location>
        <begin position="1"/>
        <end position="43"/>
    </location>
</feature>
<name>A0A8E2ELV2_9PEZI</name>
<dbReference type="Proteomes" id="UP000250266">
    <property type="component" value="Unassembled WGS sequence"/>
</dbReference>
<gene>
    <name evidence="2" type="ORF">K432DRAFT_459744</name>
</gene>
<organism evidence="2 3">
    <name type="scientific">Lepidopterella palustris CBS 459.81</name>
    <dbReference type="NCBI Taxonomy" id="1314670"/>
    <lineage>
        <taxon>Eukaryota</taxon>
        <taxon>Fungi</taxon>
        <taxon>Dikarya</taxon>
        <taxon>Ascomycota</taxon>
        <taxon>Pezizomycotina</taxon>
        <taxon>Dothideomycetes</taxon>
        <taxon>Pleosporomycetidae</taxon>
        <taxon>Mytilinidiales</taxon>
        <taxon>Argynnaceae</taxon>
        <taxon>Lepidopterella</taxon>
    </lineage>
</organism>
<keyword evidence="3" id="KW-1185">Reference proteome</keyword>
<reference evidence="2 3" key="1">
    <citation type="journal article" date="2016" name="Nat. Commun.">
        <title>Ectomycorrhizal ecology is imprinted in the genome of the dominant symbiotic fungus Cenococcum geophilum.</title>
        <authorList>
            <consortium name="DOE Joint Genome Institute"/>
            <person name="Peter M."/>
            <person name="Kohler A."/>
            <person name="Ohm R.A."/>
            <person name="Kuo A."/>
            <person name="Krutzmann J."/>
            <person name="Morin E."/>
            <person name="Arend M."/>
            <person name="Barry K.W."/>
            <person name="Binder M."/>
            <person name="Choi C."/>
            <person name="Clum A."/>
            <person name="Copeland A."/>
            <person name="Grisel N."/>
            <person name="Haridas S."/>
            <person name="Kipfer T."/>
            <person name="LaButti K."/>
            <person name="Lindquist E."/>
            <person name="Lipzen A."/>
            <person name="Maire R."/>
            <person name="Meier B."/>
            <person name="Mihaltcheva S."/>
            <person name="Molinier V."/>
            <person name="Murat C."/>
            <person name="Poggeler S."/>
            <person name="Quandt C.A."/>
            <person name="Sperisen C."/>
            <person name="Tritt A."/>
            <person name="Tisserant E."/>
            <person name="Crous P.W."/>
            <person name="Henrissat B."/>
            <person name="Nehls U."/>
            <person name="Egli S."/>
            <person name="Spatafora J.W."/>
            <person name="Grigoriev I.V."/>
            <person name="Martin F.M."/>
        </authorList>
    </citation>
    <scope>NUCLEOTIDE SEQUENCE [LARGE SCALE GENOMIC DNA]</scope>
    <source>
        <strain evidence="2 3">CBS 459.81</strain>
    </source>
</reference>
<evidence type="ECO:0000313" key="3">
    <source>
        <dbReference type="Proteomes" id="UP000250266"/>
    </source>
</evidence>